<dbReference type="EMBL" id="BARU01047311">
    <property type="protein sequence ID" value="GAH98257.1"/>
    <property type="molecule type" value="Genomic_DNA"/>
</dbReference>
<sequence length="52" mass="5768">HDVNDLEVMKRVKYPVAPADAHPEILKIARFVTRAMGGEGVIKEISEKVIVP</sequence>
<feature type="non-terminal residue" evidence="1">
    <location>
        <position position="1"/>
    </location>
</feature>
<protein>
    <submittedName>
        <fullName evidence="1">Uncharacterized protein</fullName>
    </submittedName>
</protein>
<dbReference type="AlphaFoldDB" id="X1JVX2"/>
<comment type="caution">
    <text evidence="1">The sequence shown here is derived from an EMBL/GenBank/DDBJ whole genome shotgun (WGS) entry which is preliminary data.</text>
</comment>
<dbReference type="Gene3D" id="3.40.50.1000">
    <property type="entry name" value="HAD superfamily/HAD-like"/>
    <property type="match status" value="1"/>
</dbReference>
<dbReference type="InterPro" id="IPR036412">
    <property type="entry name" value="HAD-like_sf"/>
</dbReference>
<reference evidence="1" key="1">
    <citation type="journal article" date="2014" name="Front. Microbiol.">
        <title>High frequency of phylogenetically diverse reductive dehalogenase-homologous genes in deep subseafloor sedimentary metagenomes.</title>
        <authorList>
            <person name="Kawai M."/>
            <person name="Futagami T."/>
            <person name="Toyoda A."/>
            <person name="Takaki Y."/>
            <person name="Nishi S."/>
            <person name="Hori S."/>
            <person name="Arai W."/>
            <person name="Tsubouchi T."/>
            <person name="Morono Y."/>
            <person name="Uchiyama I."/>
            <person name="Ito T."/>
            <person name="Fujiyama A."/>
            <person name="Inagaki F."/>
            <person name="Takami H."/>
        </authorList>
    </citation>
    <scope>NUCLEOTIDE SEQUENCE</scope>
    <source>
        <strain evidence="1">Expedition CK06-06</strain>
    </source>
</reference>
<name>X1JVX2_9ZZZZ</name>
<dbReference type="SUPFAM" id="SSF56784">
    <property type="entry name" value="HAD-like"/>
    <property type="match status" value="1"/>
</dbReference>
<accession>X1JVX2</accession>
<evidence type="ECO:0000313" key="1">
    <source>
        <dbReference type="EMBL" id="GAH98257.1"/>
    </source>
</evidence>
<gene>
    <name evidence="1" type="ORF">S03H2_70945</name>
</gene>
<dbReference type="Pfam" id="PF08282">
    <property type="entry name" value="Hydrolase_3"/>
    <property type="match status" value="1"/>
</dbReference>
<proteinExistence type="predicted"/>
<dbReference type="InterPro" id="IPR023214">
    <property type="entry name" value="HAD_sf"/>
</dbReference>
<organism evidence="1">
    <name type="scientific">marine sediment metagenome</name>
    <dbReference type="NCBI Taxonomy" id="412755"/>
    <lineage>
        <taxon>unclassified sequences</taxon>
        <taxon>metagenomes</taxon>
        <taxon>ecological metagenomes</taxon>
    </lineage>
</organism>